<dbReference type="InterPro" id="IPR011659">
    <property type="entry name" value="WD40"/>
</dbReference>
<accession>A0A2G8SWT4</accession>
<dbReference type="SUPFAM" id="SSF69304">
    <property type="entry name" value="Tricorn protease N-terminal domain"/>
    <property type="match status" value="1"/>
</dbReference>
<evidence type="ECO:0000313" key="10">
    <source>
        <dbReference type="Proteomes" id="UP000228593"/>
    </source>
</evidence>
<evidence type="ECO:0000313" key="9">
    <source>
        <dbReference type="EMBL" id="PIL38255.1"/>
    </source>
</evidence>
<evidence type="ECO:0000256" key="4">
    <source>
        <dbReference type="ARBA" id="ARBA00022729"/>
    </source>
</evidence>
<feature type="signal peptide" evidence="7">
    <location>
        <begin position="1"/>
        <end position="25"/>
    </location>
</feature>
<dbReference type="SUPFAM" id="SSF52964">
    <property type="entry name" value="TolB, N-terminal domain"/>
    <property type="match status" value="1"/>
</dbReference>
<keyword evidence="5 7" id="KW-0574">Periplasm</keyword>
<dbReference type="GO" id="GO:0017038">
    <property type="term" value="P:protein import"/>
    <property type="evidence" value="ECO:0007669"/>
    <property type="project" value="InterPro"/>
</dbReference>
<dbReference type="NCBIfam" id="TIGR02800">
    <property type="entry name" value="propeller_TolB"/>
    <property type="match status" value="1"/>
</dbReference>
<dbReference type="Gene3D" id="3.40.50.10070">
    <property type="entry name" value="TolB, N-terminal domain"/>
    <property type="match status" value="1"/>
</dbReference>
<dbReference type="InterPro" id="IPR014167">
    <property type="entry name" value="Tol-Pal_TolB"/>
</dbReference>
<dbReference type="AlphaFoldDB" id="A0A2G8SWT4"/>
<sequence precursor="true">MNKTLPVLLFCAGVFAAAATPSTLAQVRVEIAGVASNQIPIAVAAFADEGVAPAQVSAVIKADLERSGVFKVIDAGTVLSESSAIDYGLWKSRGADALVVGSVRRGGDGRLEVRYKLLDTIKSSELSTMANTVQPKSTRLAAHRIADDIYEKLTGTRGAFATRIAYVTMHNSRDYRLEVADADGEGMVVAAYGKEPIISPAWSPDGTRVAYVSFEDRKPVVYVQNLVTGARKVVSNEKGSNSAPAWSPDGTRLAVTLSKDGHSQVYGVNADGSDIRRLSNSSGIDTEPQFSADGQSIYFTSDRSGGPQIYKMGANGGAATRVTFKGSYNISPRLSSDGKTLAWISQRDGGFSLYAMDLASGQELRLAEGATEPSFSPNGKYLMYATKGGGRTGLAVVSVDGRVKQRLTTQAGNIREPNWGPFMK</sequence>
<dbReference type="OrthoDB" id="9802240at2"/>
<evidence type="ECO:0000256" key="5">
    <source>
        <dbReference type="ARBA" id="ARBA00022764"/>
    </source>
</evidence>
<evidence type="ECO:0000256" key="1">
    <source>
        <dbReference type="ARBA" id="ARBA00004418"/>
    </source>
</evidence>
<evidence type="ECO:0000256" key="3">
    <source>
        <dbReference type="ARBA" id="ARBA00022618"/>
    </source>
</evidence>
<comment type="subunit">
    <text evidence="7">The Tol-Pal system is composed of five core proteins: the inner membrane proteins TolA, TolQ and TolR, the periplasmic protein TolB and the outer membrane protein Pal. They form a network linking the inner and outer membranes and the peptidoglycan layer.</text>
</comment>
<evidence type="ECO:0000256" key="2">
    <source>
        <dbReference type="ARBA" id="ARBA00009820"/>
    </source>
</evidence>
<dbReference type="Pfam" id="PF04052">
    <property type="entry name" value="TolB_N"/>
    <property type="match status" value="1"/>
</dbReference>
<keyword evidence="3 7" id="KW-0132">Cell division</keyword>
<comment type="similarity">
    <text evidence="2 7">Belongs to the TolB family.</text>
</comment>
<dbReference type="Proteomes" id="UP000228593">
    <property type="component" value="Unassembled WGS sequence"/>
</dbReference>
<keyword evidence="4 7" id="KW-0732">Signal</keyword>
<dbReference type="InterPro" id="IPR011042">
    <property type="entry name" value="6-blade_b-propeller_TolB-like"/>
</dbReference>
<evidence type="ECO:0000259" key="8">
    <source>
        <dbReference type="Pfam" id="PF04052"/>
    </source>
</evidence>
<dbReference type="RefSeq" id="WP_099917529.1">
    <property type="nucleotide sequence ID" value="NZ_BMHS01000018.1"/>
</dbReference>
<dbReference type="EMBL" id="PDOB01000042">
    <property type="protein sequence ID" value="PIL38255.1"/>
    <property type="molecule type" value="Genomic_DNA"/>
</dbReference>
<evidence type="ECO:0000256" key="6">
    <source>
        <dbReference type="ARBA" id="ARBA00023306"/>
    </source>
</evidence>
<dbReference type="GO" id="GO:0042597">
    <property type="term" value="C:periplasmic space"/>
    <property type="evidence" value="ECO:0007669"/>
    <property type="project" value="UniProtKB-SubCell"/>
</dbReference>
<organism evidence="9 10">
    <name type="scientific">Massilia psychrophila</name>
    <dbReference type="NCBI Taxonomy" id="1603353"/>
    <lineage>
        <taxon>Bacteria</taxon>
        <taxon>Pseudomonadati</taxon>
        <taxon>Pseudomonadota</taxon>
        <taxon>Betaproteobacteria</taxon>
        <taxon>Burkholderiales</taxon>
        <taxon>Oxalobacteraceae</taxon>
        <taxon>Telluria group</taxon>
        <taxon>Massilia</taxon>
    </lineage>
</organism>
<dbReference type="PANTHER" id="PTHR36842">
    <property type="entry name" value="PROTEIN TOLB HOMOLOG"/>
    <property type="match status" value="1"/>
</dbReference>
<dbReference type="Pfam" id="PF07676">
    <property type="entry name" value="PD40"/>
    <property type="match status" value="5"/>
</dbReference>
<protein>
    <recommendedName>
        <fullName evidence="7">Tol-Pal system protein TolB</fullName>
    </recommendedName>
</protein>
<feature type="chain" id="PRO_5013977738" description="Tol-Pal system protein TolB" evidence="7">
    <location>
        <begin position="26"/>
        <end position="424"/>
    </location>
</feature>
<comment type="function">
    <text evidence="7">Part of the Tol-Pal system, which plays a role in outer membrane invagination during cell division and is important for maintaining outer membrane integrity.</text>
</comment>
<comment type="caution">
    <text evidence="9">The sequence shown here is derived from an EMBL/GenBank/DDBJ whole genome shotgun (WGS) entry which is preliminary data.</text>
</comment>
<proteinExistence type="inferred from homology"/>
<keyword evidence="6 7" id="KW-0131">Cell cycle</keyword>
<dbReference type="InterPro" id="IPR007195">
    <property type="entry name" value="TolB_N"/>
</dbReference>
<dbReference type="Gene3D" id="2.120.10.30">
    <property type="entry name" value="TolB, C-terminal domain"/>
    <property type="match status" value="1"/>
</dbReference>
<reference evidence="9 10" key="1">
    <citation type="submission" date="2017-10" db="EMBL/GenBank/DDBJ databases">
        <title>Massilia psychrophilum sp. nov., a novel purple-pigmented bacterium isolated from Tianshan glacier, Xinjiang Municipality, China.</title>
        <authorList>
            <person name="Wang H."/>
        </authorList>
    </citation>
    <scope>NUCLEOTIDE SEQUENCE [LARGE SCALE GENOMIC DNA]</scope>
    <source>
        <strain evidence="9 10">JCM 30813</strain>
    </source>
</reference>
<dbReference type="HAMAP" id="MF_00671">
    <property type="entry name" value="TolB"/>
    <property type="match status" value="1"/>
</dbReference>
<dbReference type="PANTHER" id="PTHR36842:SF1">
    <property type="entry name" value="PROTEIN TOLB"/>
    <property type="match status" value="1"/>
</dbReference>
<evidence type="ECO:0000256" key="7">
    <source>
        <dbReference type="HAMAP-Rule" id="MF_00671"/>
    </source>
</evidence>
<comment type="subcellular location">
    <subcellularLocation>
        <location evidence="1 7">Periplasm</location>
    </subcellularLocation>
</comment>
<dbReference type="GO" id="GO:0051301">
    <property type="term" value="P:cell division"/>
    <property type="evidence" value="ECO:0007669"/>
    <property type="project" value="UniProtKB-UniRule"/>
</dbReference>
<feature type="domain" description="TolB N-terminal" evidence="8">
    <location>
        <begin position="28"/>
        <end position="125"/>
    </location>
</feature>
<name>A0A2G8SWT4_9BURK</name>
<gene>
    <name evidence="7 9" type="primary">tolB</name>
    <name evidence="9" type="ORF">CR103_19090</name>
</gene>
<keyword evidence="10" id="KW-1185">Reference proteome</keyword>